<feature type="domain" description="Interferon/interleukin receptor" evidence="10">
    <location>
        <begin position="3"/>
        <end position="66"/>
    </location>
</feature>
<accession>A0ABN9CMQ2</accession>
<dbReference type="Gene3D" id="2.60.40.10">
    <property type="entry name" value="Immunoglobulins"/>
    <property type="match status" value="1"/>
</dbReference>
<dbReference type="PANTHER" id="PTHR20859">
    <property type="entry name" value="INTERFERON/INTERLEUKIN RECEPTOR"/>
    <property type="match status" value="1"/>
</dbReference>
<dbReference type="SUPFAM" id="SSF49265">
    <property type="entry name" value="Fibronectin type III"/>
    <property type="match status" value="1"/>
</dbReference>
<keyword evidence="2 9" id="KW-0812">Transmembrane</keyword>
<sequence length="118" mass="13255">MFGEDFQYTLFYRKDGSTGKKEAHSATDEIVISTSKGEGYCFFVRATILSRKTNRYSQDSDEKCASSKGSSEFDFTILVAVIVAVVLLIVIIILLVIVCLCRKKKEEKTKETEPLNNV</sequence>
<dbReference type="InterPro" id="IPR013783">
    <property type="entry name" value="Ig-like_fold"/>
</dbReference>
<evidence type="ECO:0000256" key="6">
    <source>
        <dbReference type="ARBA" id="ARBA00023157"/>
    </source>
</evidence>
<keyword evidence="3" id="KW-0732">Signal</keyword>
<dbReference type="InterPro" id="IPR050650">
    <property type="entry name" value="Type-II_Cytokine-TF_Rcpt"/>
</dbReference>
<dbReference type="Pfam" id="PF09294">
    <property type="entry name" value="Interfer-bind"/>
    <property type="match status" value="1"/>
</dbReference>
<dbReference type="InterPro" id="IPR036116">
    <property type="entry name" value="FN3_sf"/>
</dbReference>
<dbReference type="PANTHER" id="PTHR20859:SF22">
    <property type="entry name" value="TISSUE FACTOR"/>
    <property type="match status" value="1"/>
</dbReference>
<gene>
    <name evidence="11" type="ORF">SPARVUS_LOCUS5422673</name>
</gene>
<name>A0ABN9CMQ2_9NEOB</name>
<comment type="subcellular location">
    <subcellularLocation>
        <location evidence="1">Membrane</location>
        <topology evidence="1">Single-pass type I membrane protein</topology>
    </subcellularLocation>
</comment>
<evidence type="ECO:0000256" key="3">
    <source>
        <dbReference type="ARBA" id="ARBA00022729"/>
    </source>
</evidence>
<keyword evidence="4 9" id="KW-1133">Transmembrane helix</keyword>
<evidence type="ECO:0000256" key="2">
    <source>
        <dbReference type="ARBA" id="ARBA00022692"/>
    </source>
</evidence>
<evidence type="ECO:0000256" key="5">
    <source>
        <dbReference type="ARBA" id="ARBA00023136"/>
    </source>
</evidence>
<organism evidence="11 12">
    <name type="scientific">Staurois parvus</name>
    <dbReference type="NCBI Taxonomy" id="386267"/>
    <lineage>
        <taxon>Eukaryota</taxon>
        <taxon>Metazoa</taxon>
        <taxon>Chordata</taxon>
        <taxon>Craniata</taxon>
        <taxon>Vertebrata</taxon>
        <taxon>Euteleostomi</taxon>
        <taxon>Amphibia</taxon>
        <taxon>Batrachia</taxon>
        <taxon>Anura</taxon>
        <taxon>Neobatrachia</taxon>
        <taxon>Ranoidea</taxon>
        <taxon>Ranidae</taxon>
        <taxon>Staurois</taxon>
    </lineage>
</organism>
<keyword evidence="6" id="KW-1015">Disulfide bond</keyword>
<evidence type="ECO:0000259" key="10">
    <source>
        <dbReference type="Pfam" id="PF09294"/>
    </source>
</evidence>
<keyword evidence="7" id="KW-0325">Glycoprotein</keyword>
<dbReference type="EMBL" id="CATNWA010011255">
    <property type="protein sequence ID" value="CAI9561414.1"/>
    <property type="molecule type" value="Genomic_DNA"/>
</dbReference>
<keyword evidence="5 9" id="KW-0472">Membrane</keyword>
<evidence type="ECO:0000256" key="8">
    <source>
        <dbReference type="ARBA" id="ARBA00023288"/>
    </source>
</evidence>
<proteinExistence type="predicted"/>
<keyword evidence="8" id="KW-0449">Lipoprotein</keyword>
<evidence type="ECO:0000313" key="12">
    <source>
        <dbReference type="Proteomes" id="UP001162483"/>
    </source>
</evidence>
<reference evidence="11" key="1">
    <citation type="submission" date="2023-05" db="EMBL/GenBank/DDBJ databases">
        <authorList>
            <person name="Stuckert A."/>
        </authorList>
    </citation>
    <scope>NUCLEOTIDE SEQUENCE</scope>
</reference>
<keyword evidence="12" id="KW-1185">Reference proteome</keyword>
<feature type="transmembrane region" description="Helical" evidence="9">
    <location>
        <begin position="75"/>
        <end position="100"/>
    </location>
</feature>
<comment type="caution">
    <text evidence="11">The sequence shown here is derived from an EMBL/GenBank/DDBJ whole genome shotgun (WGS) entry which is preliminary data.</text>
</comment>
<evidence type="ECO:0000256" key="9">
    <source>
        <dbReference type="SAM" id="Phobius"/>
    </source>
</evidence>
<dbReference type="Proteomes" id="UP001162483">
    <property type="component" value="Unassembled WGS sequence"/>
</dbReference>
<dbReference type="PRINTS" id="PR00346">
    <property type="entry name" value="TISSUEFACTOR"/>
</dbReference>
<evidence type="ECO:0000256" key="1">
    <source>
        <dbReference type="ARBA" id="ARBA00004479"/>
    </source>
</evidence>
<evidence type="ECO:0000313" key="11">
    <source>
        <dbReference type="EMBL" id="CAI9561414.1"/>
    </source>
</evidence>
<evidence type="ECO:0000256" key="4">
    <source>
        <dbReference type="ARBA" id="ARBA00022989"/>
    </source>
</evidence>
<dbReference type="InterPro" id="IPR001187">
    <property type="entry name" value="Tissue_factor"/>
</dbReference>
<evidence type="ECO:0000256" key="7">
    <source>
        <dbReference type="ARBA" id="ARBA00023180"/>
    </source>
</evidence>
<dbReference type="InterPro" id="IPR015373">
    <property type="entry name" value="Interferon/interleukin_rcp_dom"/>
</dbReference>
<protein>
    <recommendedName>
        <fullName evidence="10">Interferon/interleukin receptor domain-containing protein</fullName>
    </recommendedName>
</protein>